<proteinExistence type="predicted"/>
<gene>
    <name evidence="2" type="ORF">Ciccas_000412</name>
</gene>
<comment type="caution">
    <text evidence="2">The sequence shown here is derived from an EMBL/GenBank/DDBJ whole genome shotgun (WGS) entry which is preliminary data.</text>
</comment>
<evidence type="ECO:0000313" key="3">
    <source>
        <dbReference type="Proteomes" id="UP001626550"/>
    </source>
</evidence>
<protein>
    <submittedName>
        <fullName evidence="2">Uncharacterized protein</fullName>
    </submittedName>
</protein>
<dbReference type="AlphaFoldDB" id="A0ABD2QN25"/>
<name>A0ABD2QN25_9PLAT</name>
<keyword evidence="3" id="KW-1185">Reference proteome</keyword>
<evidence type="ECO:0000256" key="1">
    <source>
        <dbReference type="SAM" id="MobiDB-lite"/>
    </source>
</evidence>
<feature type="region of interest" description="Disordered" evidence="1">
    <location>
        <begin position="35"/>
        <end position="68"/>
    </location>
</feature>
<evidence type="ECO:0000313" key="2">
    <source>
        <dbReference type="EMBL" id="KAL3320927.1"/>
    </source>
</evidence>
<dbReference type="EMBL" id="JBJKFK010000021">
    <property type="protein sequence ID" value="KAL3320927.1"/>
    <property type="molecule type" value="Genomic_DNA"/>
</dbReference>
<reference evidence="2 3" key="1">
    <citation type="submission" date="2024-11" db="EMBL/GenBank/DDBJ databases">
        <title>Adaptive evolution of stress response genes in parasites aligns with host niche diversity.</title>
        <authorList>
            <person name="Hahn C."/>
            <person name="Resl P."/>
        </authorList>
    </citation>
    <scope>NUCLEOTIDE SEQUENCE [LARGE SCALE GENOMIC DNA]</scope>
    <source>
        <strain evidence="2">EGGRZ-B1_66</strain>
        <tissue evidence="2">Body</tissue>
    </source>
</reference>
<sequence length="380" mass="42403">MVAVLKQASKLRDRLASIADQVNYSDFTRSRSTEGIKRTSKKFSTNERRSRSFNPIANNESKRGKEAESTMIGKAFGRQKLHELLPIYKDLLKIGGQRNTIAGVRKVTTTIVASLFCKVEHACVARTILERFKHAFDNQNQHIFQEIIKEQFHKFSDVNRLFSEMIQTNMDLKIRPDSTTNRKQTPDQLLDASIINRLDSLTSCCGVSCGDKEIEIKLKGAVTAVAKASGLSVIASDWLSLSFRVYQAALGNNGIILLGPSPSGKTTCIKSLVKALSKIALPRWAHFKETDASECDKFLIPANSEISVQHIMYHFYPNSFENPVEELYSPNGLFRRVFEGNSHVGSSYILDLLLISQSPLAGTILMGIYLTDIQVGLIIL</sequence>
<dbReference type="InterPro" id="IPR027417">
    <property type="entry name" value="P-loop_NTPase"/>
</dbReference>
<dbReference type="Proteomes" id="UP001626550">
    <property type="component" value="Unassembled WGS sequence"/>
</dbReference>
<accession>A0ABD2QN25</accession>
<organism evidence="2 3">
    <name type="scientific">Cichlidogyrus casuarinus</name>
    <dbReference type="NCBI Taxonomy" id="1844966"/>
    <lineage>
        <taxon>Eukaryota</taxon>
        <taxon>Metazoa</taxon>
        <taxon>Spiralia</taxon>
        <taxon>Lophotrochozoa</taxon>
        <taxon>Platyhelminthes</taxon>
        <taxon>Monogenea</taxon>
        <taxon>Monopisthocotylea</taxon>
        <taxon>Dactylogyridea</taxon>
        <taxon>Ancyrocephalidae</taxon>
        <taxon>Cichlidogyrus</taxon>
    </lineage>
</organism>
<dbReference type="Gene3D" id="3.40.50.300">
    <property type="entry name" value="P-loop containing nucleotide triphosphate hydrolases"/>
    <property type="match status" value="1"/>
</dbReference>